<protein>
    <recommendedName>
        <fullName evidence="4">F-box domain-containing protein</fullName>
    </recommendedName>
</protein>
<dbReference type="RefSeq" id="XP_001840599.2">
    <property type="nucleotide sequence ID" value="XM_001840547.2"/>
</dbReference>
<sequence length="577" mass="65223">MSDSNNSEPSTSTQTPSQPPGRPPQAEVLRTRELCDFIIQHLQTFKLGHKRVQLPAKKRRKKDAPPPSPQYTWVATNEQDEANFRAKNLMWAGFVTRAMHEAAMDCLWGDLPGFCPLLFTIPIASLVEGGSGRRNGEDEDHEGTRSWIFTDMLAEDNIGNFLAYASRVRSVTLDAEKWTISPQVYMEFSRFIGQNQSQIFPKLRTLKITDFTESANSIIHLLLFDSVTNLQITAPLKLRNPFVSPMFSKLSASSALQIVQVEQKSPYADFEVPWAMFRLKGLETLTIKASDRHITAESLAPLSANLPALAKLRLSDKPIPGRWDRSTDDEHDVQNPTPLLDFQHLQHLSLWPSLATHAKSLAQLRISTTTSGERYTGARPEWKHLVDFGRIASLEVLSIKAPSWKSCGTEAENSQVFKRFMQNLSSSTSLHTLELPFEFHAEYDWRSRHSTPAYPDAYTILRHLSQFSPPSLRSVSIMLSVPLEYVAEKVYPGCLNGVKLKKAPIRTLTVMEAPNWSYKSPLHLRSVARFLGASFPVLRTLRATVPPNSKANDVRERWMLINLLRRDYKKLGSSVKD</sequence>
<dbReference type="HOGENOM" id="CLU_472519_0_0_1"/>
<gene>
    <name evidence="2" type="ORF">CC1G_09483</name>
</gene>
<name>A8PDH3_COPC7</name>
<feature type="region of interest" description="Disordered" evidence="1">
    <location>
        <begin position="1"/>
        <end position="27"/>
    </location>
</feature>
<dbReference type="Gene3D" id="3.80.10.10">
    <property type="entry name" value="Ribonuclease Inhibitor"/>
    <property type="match status" value="1"/>
</dbReference>
<dbReference type="GeneID" id="6017249"/>
<organism evidence="2 3">
    <name type="scientific">Coprinopsis cinerea (strain Okayama-7 / 130 / ATCC MYA-4618 / FGSC 9003)</name>
    <name type="common">Inky cap fungus</name>
    <name type="synonym">Hormographiella aspergillata</name>
    <dbReference type="NCBI Taxonomy" id="240176"/>
    <lineage>
        <taxon>Eukaryota</taxon>
        <taxon>Fungi</taxon>
        <taxon>Dikarya</taxon>
        <taxon>Basidiomycota</taxon>
        <taxon>Agaricomycotina</taxon>
        <taxon>Agaricomycetes</taxon>
        <taxon>Agaricomycetidae</taxon>
        <taxon>Agaricales</taxon>
        <taxon>Agaricineae</taxon>
        <taxon>Psathyrellaceae</taxon>
        <taxon>Coprinopsis</taxon>
    </lineage>
</organism>
<reference evidence="2 3" key="1">
    <citation type="journal article" date="2010" name="Proc. Natl. Acad. Sci. U.S.A.">
        <title>Insights into evolution of multicellular fungi from the assembled chromosomes of the mushroom Coprinopsis cinerea (Coprinus cinereus).</title>
        <authorList>
            <person name="Stajich J.E."/>
            <person name="Wilke S.K."/>
            <person name="Ahren D."/>
            <person name="Au C.H."/>
            <person name="Birren B.W."/>
            <person name="Borodovsky M."/>
            <person name="Burns C."/>
            <person name="Canback B."/>
            <person name="Casselton L.A."/>
            <person name="Cheng C.K."/>
            <person name="Deng J."/>
            <person name="Dietrich F.S."/>
            <person name="Fargo D.C."/>
            <person name="Farman M.L."/>
            <person name="Gathman A.C."/>
            <person name="Goldberg J."/>
            <person name="Guigo R."/>
            <person name="Hoegger P.J."/>
            <person name="Hooker J.B."/>
            <person name="Huggins A."/>
            <person name="James T.Y."/>
            <person name="Kamada T."/>
            <person name="Kilaru S."/>
            <person name="Kodira C."/>
            <person name="Kues U."/>
            <person name="Kupfer D."/>
            <person name="Kwan H.S."/>
            <person name="Lomsadze A."/>
            <person name="Li W."/>
            <person name="Lilly W.W."/>
            <person name="Ma L.J."/>
            <person name="Mackey A.J."/>
            <person name="Manning G."/>
            <person name="Martin F."/>
            <person name="Muraguchi H."/>
            <person name="Natvig D.O."/>
            <person name="Palmerini H."/>
            <person name="Ramesh M.A."/>
            <person name="Rehmeyer C.J."/>
            <person name="Roe B.A."/>
            <person name="Shenoy N."/>
            <person name="Stanke M."/>
            <person name="Ter-Hovhannisyan V."/>
            <person name="Tunlid A."/>
            <person name="Velagapudi R."/>
            <person name="Vision T.J."/>
            <person name="Zeng Q."/>
            <person name="Zolan M.E."/>
            <person name="Pukkila P.J."/>
        </authorList>
    </citation>
    <scope>NUCLEOTIDE SEQUENCE [LARGE SCALE GENOMIC DNA]</scope>
    <source>
        <strain evidence="3">Okayama-7 / 130 / ATCC MYA-4618 / FGSC 9003</strain>
    </source>
</reference>
<accession>A8PDH3</accession>
<dbReference type="KEGG" id="cci:CC1G_09483"/>
<dbReference type="InParanoid" id="A8PDH3"/>
<dbReference type="AlphaFoldDB" id="A8PDH3"/>
<comment type="caution">
    <text evidence="2">The sequence shown here is derived from an EMBL/GenBank/DDBJ whole genome shotgun (WGS) entry which is preliminary data.</text>
</comment>
<dbReference type="InterPro" id="IPR032675">
    <property type="entry name" value="LRR_dom_sf"/>
</dbReference>
<keyword evidence="3" id="KW-1185">Reference proteome</keyword>
<dbReference type="SUPFAM" id="SSF52047">
    <property type="entry name" value="RNI-like"/>
    <property type="match status" value="1"/>
</dbReference>
<evidence type="ECO:0000313" key="2">
    <source>
        <dbReference type="EMBL" id="EAU81239.2"/>
    </source>
</evidence>
<dbReference type="VEuPathDB" id="FungiDB:CC1G_09483"/>
<evidence type="ECO:0008006" key="4">
    <source>
        <dbReference type="Google" id="ProtNLM"/>
    </source>
</evidence>
<proteinExistence type="predicted"/>
<dbReference type="Proteomes" id="UP000001861">
    <property type="component" value="Unassembled WGS sequence"/>
</dbReference>
<evidence type="ECO:0000313" key="3">
    <source>
        <dbReference type="Proteomes" id="UP000001861"/>
    </source>
</evidence>
<dbReference type="EMBL" id="AACS02000006">
    <property type="protein sequence ID" value="EAU81239.2"/>
    <property type="molecule type" value="Genomic_DNA"/>
</dbReference>
<evidence type="ECO:0000256" key="1">
    <source>
        <dbReference type="SAM" id="MobiDB-lite"/>
    </source>
</evidence>